<dbReference type="Pfam" id="PF03737">
    <property type="entry name" value="RraA-like"/>
    <property type="match status" value="1"/>
</dbReference>
<dbReference type="Gene3D" id="3.50.30.40">
    <property type="entry name" value="Ribonuclease E inhibitor RraA/RraA-like"/>
    <property type="match status" value="1"/>
</dbReference>
<comment type="cofactor">
    <cofactor evidence="2">
        <name>a divalent metal cation</name>
        <dbReference type="ChEBI" id="CHEBI:60240"/>
    </cofactor>
</comment>
<name>A0ABW5FKT1_9PSEU</name>
<dbReference type="EMBL" id="JBHUKR010000004">
    <property type="protein sequence ID" value="MFD2415190.1"/>
    <property type="molecule type" value="Genomic_DNA"/>
</dbReference>
<evidence type="ECO:0000256" key="2">
    <source>
        <dbReference type="ARBA" id="ARBA00001968"/>
    </source>
</evidence>
<evidence type="ECO:0000256" key="3">
    <source>
        <dbReference type="ARBA" id="ARBA00008621"/>
    </source>
</evidence>
<dbReference type="CDD" id="cd16841">
    <property type="entry name" value="RraA_family"/>
    <property type="match status" value="1"/>
</dbReference>
<keyword evidence="14" id="KW-1185">Reference proteome</keyword>
<comment type="caution">
    <text evidence="13">The sequence shown here is derived from an EMBL/GenBank/DDBJ whole genome shotgun (WGS) entry which is preliminary data.</text>
</comment>
<dbReference type="EC" id="4.1.3.17" evidence="5"/>
<dbReference type="RefSeq" id="WP_378260769.1">
    <property type="nucleotide sequence ID" value="NZ_JBHUKR010000004.1"/>
</dbReference>
<evidence type="ECO:0000256" key="8">
    <source>
        <dbReference type="ARBA" id="ARBA00025046"/>
    </source>
</evidence>
<evidence type="ECO:0000256" key="10">
    <source>
        <dbReference type="ARBA" id="ARBA00030169"/>
    </source>
</evidence>
<evidence type="ECO:0000256" key="7">
    <source>
        <dbReference type="ARBA" id="ARBA00016549"/>
    </source>
</evidence>
<dbReference type="PANTHER" id="PTHR33254:SF4">
    <property type="entry name" value="4-HYDROXY-4-METHYL-2-OXOGLUTARATE ALDOLASE 3-RELATED"/>
    <property type="match status" value="1"/>
</dbReference>
<comment type="subunit">
    <text evidence="4">Homotrimer.</text>
</comment>
<evidence type="ECO:0000256" key="4">
    <source>
        <dbReference type="ARBA" id="ARBA00011233"/>
    </source>
</evidence>
<dbReference type="Proteomes" id="UP001597417">
    <property type="component" value="Unassembled WGS sequence"/>
</dbReference>
<gene>
    <name evidence="13" type="ORF">ACFSXZ_02495</name>
</gene>
<organism evidence="13 14">
    <name type="scientific">Amycolatopsis pigmentata</name>
    <dbReference type="NCBI Taxonomy" id="450801"/>
    <lineage>
        <taxon>Bacteria</taxon>
        <taxon>Bacillati</taxon>
        <taxon>Actinomycetota</taxon>
        <taxon>Actinomycetes</taxon>
        <taxon>Pseudonocardiales</taxon>
        <taxon>Pseudonocardiaceae</taxon>
        <taxon>Amycolatopsis</taxon>
    </lineage>
</organism>
<comment type="catalytic activity">
    <reaction evidence="12">
        <text>oxaloacetate + H(+) = pyruvate + CO2</text>
        <dbReference type="Rhea" id="RHEA:15641"/>
        <dbReference type="ChEBI" id="CHEBI:15361"/>
        <dbReference type="ChEBI" id="CHEBI:15378"/>
        <dbReference type="ChEBI" id="CHEBI:16452"/>
        <dbReference type="ChEBI" id="CHEBI:16526"/>
        <dbReference type="EC" id="4.1.1.112"/>
    </reaction>
</comment>
<evidence type="ECO:0000313" key="13">
    <source>
        <dbReference type="EMBL" id="MFD2415190.1"/>
    </source>
</evidence>
<evidence type="ECO:0000256" key="11">
    <source>
        <dbReference type="ARBA" id="ARBA00032305"/>
    </source>
</evidence>
<sequence length="222" mass="23385">MENLAKSFLELGTSTVSDALDRLGIPGQCLGIASLVPGVTLAGPAFTVRYGPNGLSGGTVGDYIDDVPAGHVVVLANGGRTDATVWGDILTLVASGRQVGGTVIDGVCRDLDRSLETRYPIFARGNWMRTGKDRVRVEEIGGPVDIGGIRVVPGDLMIGDRDGVLALPGGRLDEIHRVAREIAEAESGIRAHIASGMSLREARARAGYHHLQTPDGARERDL</sequence>
<evidence type="ECO:0000256" key="9">
    <source>
        <dbReference type="ARBA" id="ARBA00029596"/>
    </source>
</evidence>
<accession>A0ABW5FKT1</accession>
<comment type="similarity">
    <text evidence="3">Belongs to the class II aldolase/RraA-like family.</text>
</comment>
<dbReference type="PANTHER" id="PTHR33254">
    <property type="entry name" value="4-HYDROXY-4-METHYL-2-OXOGLUTARATE ALDOLASE 3-RELATED"/>
    <property type="match status" value="1"/>
</dbReference>
<reference evidence="14" key="1">
    <citation type="journal article" date="2019" name="Int. J. Syst. Evol. Microbiol.">
        <title>The Global Catalogue of Microorganisms (GCM) 10K type strain sequencing project: providing services to taxonomists for standard genome sequencing and annotation.</title>
        <authorList>
            <consortium name="The Broad Institute Genomics Platform"/>
            <consortium name="The Broad Institute Genome Sequencing Center for Infectious Disease"/>
            <person name="Wu L."/>
            <person name="Ma J."/>
        </authorList>
    </citation>
    <scope>NUCLEOTIDE SEQUENCE [LARGE SCALE GENOMIC DNA]</scope>
    <source>
        <strain evidence="14">CGMCC 4.7645</strain>
    </source>
</reference>
<evidence type="ECO:0000256" key="1">
    <source>
        <dbReference type="ARBA" id="ARBA00001342"/>
    </source>
</evidence>
<evidence type="ECO:0000256" key="12">
    <source>
        <dbReference type="ARBA" id="ARBA00047973"/>
    </source>
</evidence>
<comment type="catalytic activity">
    <reaction evidence="1">
        <text>4-hydroxy-4-methyl-2-oxoglutarate = 2 pyruvate</text>
        <dbReference type="Rhea" id="RHEA:22748"/>
        <dbReference type="ChEBI" id="CHEBI:15361"/>
        <dbReference type="ChEBI" id="CHEBI:58276"/>
        <dbReference type="EC" id="4.1.3.17"/>
    </reaction>
</comment>
<comment type="function">
    <text evidence="8">Catalyzes the aldol cleavage of 4-hydroxy-4-methyl-2-oxoglutarate (HMG) into 2 molecules of pyruvate. Also contains a secondary oxaloacetate (OAA) decarboxylase activity due to the common pyruvate enolate transition state formed following C-C bond cleavage in the retro-aldol and decarboxylation reactions.</text>
</comment>
<proteinExistence type="inferred from homology"/>
<dbReference type="InterPro" id="IPR005493">
    <property type="entry name" value="RraA/RraA-like"/>
</dbReference>
<evidence type="ECO:0000256" key="5">
    <source>
        <dbReference type="ARBA" id="ARBA00012213"/>
    </source>
</evidence>
<dbReference type="SUPFAM" id="SSF89562">
    <property type="entry name" value="RraA-like"/>
    <property type="match status" value="1"/>
</dbReference>
<protein>
    <recommendedName>
        <fullName evidence="7">Putative 4-hydroxy-4-methyl-2-oxoglutarate aldolase</fullName>
        <ecNumber evidence="6">4.1.1.112</ecNumber>
        <ecNumber evidence="5">4.1.3.17</ecNumber>
    </recommendedName>
    <alternativeName>
        <fullName evidence="11">Oxaloacetate decarboxylase</fullName>
    </alternativeName>
    <alternativeName>
        <fullName evidence="9">Regulator of ribonuclease activity homolog</fullName>
    </alternativeName>
    <alternativeName>
        <fullName evidence="10">RraA-like protein</fullName>
    </alternativeName>
</protein>
<evidence type="ECO:0000256" key="6">
    <source>
        <dbReference type="ARBA" id="ARBA00012947"/>
    </source>
</evidence>
<dbReference type="EC" id="4.1.1.112" evidence="6"/>
<evidence type="ECO:0000313" key="14">
    <source>
        <dbReference type="Proteomes" id="UP001597417"/>
    </source>
</evidence>
<dbReference type="InterPro" id="IPR036704">
    <property type="entry name" value="RraA/RraA-like_sf"/>
</dbReference>